<dbReference type="EMBL" id="AP024590">
    <property type="protein sequence ID" value="BCU57388.1"/>
    <property type="molecule type" value="Genomic_DNA"/>
</dbReference>
<proteinExistence type="predicted"/>
<dbReference type="SUPFAM" id="SSF52374">
    <property type="entry name" value="Nucleotidylyl transferase"/>
    <property type="match status" value="1"/>
</dbReference>
<dbReference type="AlphaFoldDB" id="A0AA86MAE9"/>
<dbReference type="InterPro" id="IPR027417">
    <property type="entry name" value="P-loop_NTPase"/>
</dbReference>
<evidence type="ECO:0000313" key="3">
    <source>
        <dbReference type="Proteomes" id="UP000682928"/>
    </source>
</evidence>
<dbReference type="InterPro" id="IPR014729">
    <property type="entry name" value="Rossmann-like_a/b/a_fold"/>
</dbReference>
<dbReference type="Proteomes" id="UP000682928">
    <property type="component" value="Chromosome"/>
</dbReference>
<reference evidence="2" key="1">
    <citation type="submission" date="2021-04" db="EMBL/GenBank/DDBJ databases">
        <title>Difference and commonality of drug resistance evolution in various bacteria. and drug sensitivity profiles.</title>
        <authorList>
            <person name="Maeda T."/>
            <person name="Shibai A."/>
            <person name="Kawada K."/>
            <person name="Kotani H."/>
            <person name="Tarusawa Y."/>
            <person name="Tanabe K."/>
            <person name="Furusawa C."/>
        </authorList>
    </citation>
    <scope>NUCLEOTIDE SEQUENCE</scope>
    <source>
        <strain evidence="2">JCM 8580</strain>
    </source>
</reference>
<dbReference type="Pfam" id="PF13521">
    <property type="entry name" value="AAA_28"/>
    <property type="match status" value="1"/>
</dbReference>
<dbReference type="Gene3D" id="3.40.50.300">
    <property type="entry name" value="P-loop containing nucleotide triphosphate hydrolases"/>
    <property type="match status" value="1"/>
</dbReference>
<name>A0AA86MAE9_9ENTR</name>
<protein>
    <submittedName>
        <fullName evidence="2">Transcriptional regulator NadR</fullName>
    </submittedName>
</protein>
<evidence type="ECO:0000259" key="1">
    <source>
        <dbReference type="Pfam" id="PF13521"/>
    </source>
</evidence>
<feature type="domain" description="NadR/Ttd14 AAA" evidence="1">
    <location>
        <begin position="173"/>
        <end position="324"/>
    </location>
</feature>
<dbReference type="RefSeq" id="WP_088220458.1">
    <property type="nucleotide sequence ID" value="NZ_AP024590.1"/>
</dbReference>
<gene>
    <name evidence="2" type="primary">nadR</name>
    <name evidence="2" type="ORF">ENKO_39820</name>
</gene>
<evidence type="ECO:0000313" key="2">
    <source>
        <dbReference type="EMBL" id="BCU57388.1"/>
    </source>
</evidence>
<dbReference type="PANTHER" id="PTHR37512">
    <property type="entry name" value="TRIFUNCTIONAL NAD BIOSYNTHESIS/REGULATOR PROTEIN NADR"/>
    <property type="match status" value="1"/>
</dbReference>
<dbReference type="InterPro" id="IPR052735">
    <property type="entry name" value="NAD_biosynth-regulator"/>
</dbReference>
<accession>A0AA86MAE9</accession>
<organism evidence="2 3">
    <name type="scientific">Enterobacter kobei</name>
    <dbReference type="NCBI Taxonomy" id="208224"/>
    <lineage>
        <taxon>Bacteria</taxon>
        <taxon>Pseudomonadati</taxon>
        <taxon>Pseudomonadota</taxon>
        <taxon>Gammaproteobacteria</taxon>
        <taxon>Enterobacterales</taxon>
        <taxon>Enterobacteriaceae</taxon>
        <taxon>Enterobacter</taxon>
        <taxon>Enterobacter cloacae complex</taxon>
    </lineage>
</organism>
<dbReference type="InterPro" id="IPR038727">
    <property type="entry name" value="NadR/Ttd14_AAA_dom"/>
</dbReference>
<dbReference type="PANTHER" id="PTHR37512:SF1">
    <property type="entry name" value="NADR_TTD14 AAA DOMAIN-CONTAINING PROTEIN"/>
    <property type="match status" value="1"/>
</dbReference>
<dbReference type="SUPFAM" id="SSF52540">
    <property type="entry name" value="P-loop containing nucleoside triphosphate hydrolases"/>
    <property type="match status" value="1"/>
</dbReference>
<dbReference type="Gene3D" id="3.40.50.620">
    <property type="entry name" value="HUPs"/>
    <property type="match status" value="1"/>
</dbReference>
<sequence length="340" mass="38363">MKRFTTGLIVGKFAPLHCGHETLIREAIEQCETLLILSYSVPELPGCEPQKRLRWLQQQFPGCHSVVLTPETACTLGLPPMPHNDDDADLHRHFVASVCELVFQCRPQAVFTAEAYGDGFAAVLSERFQQPVAHVRSYRPSGTDAPSGTLIRADVHRHRALLAPPVYRDFVQRICLLGGESTGKSTLTVALAKALGTGFVAEYGRERWEEKQGNLEYDDLLHIAFEQVRREESAAAHRYLVCDTSPLTTLFYTLYLFGRAPEALFRLAERPYALIVLCEADFPFVQDGTRQDESFRLRQQAWYEDELTRRGLPFIRVRGTVDERIQQVKKALAASADLTI</sequence>